<protein>
    <submittedName>
        <fullName evidence="4">Putative collagen-binding domain of a collagenase</fullName>
    </submittedName>
</protein>
<sequence length="456" mass="51958">MIRNKLLLSVGLLLLTGTLLQAQQLPLLKVSADKHYLVTEKGKPFFWLGDTAWELLHRLNREETSLYLKDRADKGFTVIQAVALAELDGLNTPNAYGEKPLKNNDPTQPNEAYFKHVDYVVKEAEKQGLYIGLLPTWGDKFNKAWGVGPEVFTPANAESFGEYLGKRYKKQNNIVWILGGDRWPEDEEDNQIIRAMARGIAKADDKHLITYHPSGGKSATDYFPKDAWLDLDMFQTGHDRDTKDYAFVQNNRQKEPTRPVINGEPRYEDHPNQFKPLEKGWMDDTDVRQSAYWTMLTGAAGYTYGSHDIWQMWDINRDPINGARTVWPEAIHLPGSRQAGYMKKLLEAFPWQQMKNDQSVILNDNPEDQGHMVGAISDKKDFMMIYTPLGQPIKADLSRLSGKKAQAFWFNPRDGRSKKIGVFDTTEKPEFKPWSVGRGSDFVLVVANEGASYQLP</sequence>
<evidence type="ECO:0000313" key="5">
    <source>
        <dbReference type="Proteomes" id="UP000198432"/>
    </source>
</evidence>
<feature type="domain" description="Apiosidase-like catalytic" evidence="3">
    <location>
        <begin position="32"/>
        <end position="352"/>
    </location>
</feature>
<feature type="compositionally biased region" description="Basic and acidic residues" evidence="1">
    <location>
        <begin position="265"/>
        <end position="279"/>
    </location>
</feature>
<dbReference type="PANTHER" id="PTHR37836:SF3">
    <property type="entry name" value="ENDOGLUCANASE"/>
    <property type="match status" value="1"/>
</dbReference>
<dbReference type="InterPro" id="IPR017853">
    <property type="entry name" value="GH"/>
</dbReference>
<dbReference type="InterPro" id="IPR024749">
    <property type="entry name" value="Collagen-bd_put"/>
</dbReference>
<dbReference type="PANTHER" id="PTHR37836">
    <property type="entry name" value="LMO1036 PROTEIN"/>
    <property type="match status" value="1"/>
</dbReference>
<dbReference type="Gene3D" id="3.20.20.80">
    <property type="entry name" value="Glycosidases"/>
    <property type="match status" value="1"/>
</dbReference>
<accession>A0A239GZ45</accession>
<dbReference type="Proteomes" id="UP000198432">
    <property type="component" value="Unassembled WGS sequence"/>
</dbReference>
<dbReference type="Pfam" id="PF13204">
    <property type="entry name" value="Apiosidase"/>
    <property type="match status" value="1"/>
</dbReference>
<proteinExistence type="predicted"/>
<dbReference type="RefSeq" id="WP_089319810.1">
    <property type="nucleotide sequence ID" value="NZ_FZOQ01000012.1"/>
</dbReference>
<dbReference type="OrthoDB" id="59486at2"/>
<reference evidence="5" key="1">
    <citation type="submission" date="2017-06" db="EMBL/GenBank/DDBJ databases">
        <authorList>
            <person name="Varghese N."/>
            <person name="Submissions S."/>
        </authorList>
    </citation>
    <scope>NUCLEOTIDE SEQUENCE [LARGE SCALE GENOMIC DNA]</scope>
    <source>
        <strain evidence="5">NKM1</strain>
    </source>
</reference>
<name>A0A239GZ45_9BACT</name>
<feature type="domain" description="Putative collagen-binding" evidence="2">
    <location>
        <begin position="357"/>
        <end position="446"/>
    </location>
</feature>
<dbReference type="SUPFAM" id="SSF51445">
    <property type="entry name" value="(Trans)glycosidases"/>
    <property type="match status" value="1"/>
</dbReference>
<evidence type="ECO:0000313" key="4">
    <source>
        <dbReference type="EMBL" id="SNS74410.1"/>
    </source>
</evidence>
<feature type="region of interest" description="Disordered" evidence="1">
    <location>
        <begin position="256"/>
        <end position="279"/>
    </location>
</feature>
<dbReference type="InterPro" id="IPR025277">
    <property type="entry name" value="Apiosidase-like_cat_dom"/>
</dbReference>
<dbReference type="AlphaFoldDB" id="A0A239GZ45"/>
<keyword evidence="5" id="KW-1185">Reference proteome</keyword>
<gene>
    <name evidence="4" type="ORF">SAMN06296052_11295</name>
</gene>
<evidence type="ECO:0000259" key="3">
    <source>
        <dbReference type="Pfam" id="PF13204"/>
    </source>
</evidence>
<evidence type="ECO:0000259" key="2">
    <source>
        <dbReference type="Pfam" id="PF12904"/>
    </source>
</evidence>
<dbReference type="Pfam" id="PF12904">
    <property type="entry name" value="Collagen_bind_2"/>
    <property type="match status" value="1"/>
</dbReference>
<evidence type="ECO:0000256" key="1">
    <source>
        <dbReference type="SAM" id="MobiDB-lite"/>
    </source>
</evidence>
<organism evidence="4 5">
    <name type="scientific">Pontibacter ummariensis</name>
    <dbReference type="NCBI Taxonomy" id="1610492"/>
    <lineage>
        <taxon>Bacteria</taxon>
        <taxon>Pseudomonadati</taxon>
        <taxon>Bacteroidota</taxon>
        <taxon>Cytophagia</taxon>
        <taxon>Cytophagales</taxon>
        <taxon>Hymenobacteraceae</taxon>
        <taxon>Pontibacter</taxon>
    </lineage>
</organism>
<dbReference type="EMBL" id="FZOQ01000012">
    <property type="protein sequence ID" value="SNS74410.1"/>
    <property type="molecule type" value="Genomic_DNA"/>
</dbReference>